<dbReference type="GO" id="GO:0031380">
    <property type="term" value="C:nuclear RNA-directed RNA polymerase complex"/>
    <property type="evidence" value="ECO:0007669"/>
    <property type="project" value="TreeGrafter"/>
</dbReference>
<dbReference type="EC" id="2.7.7.48" evidence="1"/>
<dbReference type="STRING" id="1314674.A0A0D7BLG6"/>
<dbReference type="InterPro" id="IPR057596">
    <property type="entry name" value="RDRP_core"/>
</dbReference>
<keyword evidence="4" id="KW-1185">Reference proteome</keyword>
<evidence type="ECO:0000256" key="1">
    <source>
        <dbReference type="RuleBase" id="RU363098"/>
    </source>
</evidence>
<feature type="domain" description="RDRP core" evidence="2">
    <location>
        <begin position="59"/>
        <end position="585"/>
    </location>
</feature>
<organism evidence="3 4">
    <name type="scientific">Cylindrobasidium torrendii FP15055 ss-10</name>
    <dbReference type="NCBI Taxonomy" id="1314674"/>
    <lineage>
        <taxon>Eukaryota</taxon>
        <taxon>Fungi</taxon>
        <taxon>Dikarya</taxon>
        <taxon>Basidiomycota</taxon>
        <taxon>Agaricomycotina</taxon>
        <taxon>Agaricomycetes</taxon>
        <taxon>Agaricomycetidae</taxon>
        <taxon>Agaricales</taxon>
        <taxon>Marasmiineae</taxon>
        <taxon>Physalacriaceae</taxon>
        <taxon>Cylindrobasidium</taxon>
    </lineage>
</organism>
<dbReference type="GO" id="GO:0003723">
    <property type="term" value="F:RNA binding"/>
    <property type="evidence" value="ECO:0007669"/>
    <property type="project" value="UniProtKB-KW"/>
</dbReference>
<keyword evidence="1" id="KW-0694">RNA-binding</keyword>
<protein>
    <recommendedName>
        <fullName evidence="1">RNA-dependent RNA polymerase</fullName>
        <ecNumber evidence="1">2.7.7.48</ecNumber>
    </recommendedName>
</protein>
<accession>A0A0D7BLG6</accession>
<evidence type="ECO:0000313" key="4">
    <source>
        <dbReference type="Proteomes" id="UP000054007"/>
    </source>
</evidence>
<keyword evidence="1" id="KW-0696">RNA-directed RNA polymerase</keyword>
<dbReference type="PANTHER" id="PTHR23079:SF55">
    <property type="entry name" value="RNA-DIRECTED RNA POLYMERASE"/>
    <property type="match status" value="1"/>
</dbReference>
<dbReference type="InterPro" id="IPR007855">
    <property type="entry name" value="RDRP"/>
</dbReference>
<keyword evidence="1" id="KW-0548">Nucleotidyltransferase</keyword>
<dbReference type="PANTHER" id="PTHR23079">
    <property type="entry name" value="RNA-DEPENDENT RNA POLYMERASE"/>
    <property type="match status" value="1"/>
</dbReference>
<gene>
    <name evidence="3" type="ORF">CYLTODRAFT_157275</name>
</gene>
<dbReference type="Proteomes" id="UP000054007">
    <property type="component" value="Unassembled WGS sequence"/>
</dbReference>
<comment type="similarity">
    <text evidence="1">Belongs to the RdRP family.</text>
</comment>
<proteinExistence type="inferred from homology"/>
<comment type="catalytic activity">
    <reaction evidence="1">
        <text>RNA(n) + a ribonucleoside 5'-triphosphate = RNA(n+1) + diphosphate</text>
        <dbReference type="Rhea" id="RHEA:21248"/>
        <dbReference type="Rhea" id="RHEA-COMP:14527"/>
        <dbReference type="Rhea" id="RHEA-COMP:17342"/>
        <dbReference type="ChEBI" id="CHEBI:33019"/>
        <dbReference type="ChEBI" id="CHEBI:61557"/>
        <dbReference type="ChEBI" id="CHEBI:140395"/>
        <dbReference type="EC" id="2.7.7.48"/>
    </reaction>
</comment>
<dbReference type="AlphaFoldDB" id="A0A0D7BLG6"/>
<dbReference type="GO" id="GO:0030422">
    <property type="term" value="P:siRNA processing"/>
    <property type="evidence" value="ECO:0007669"/>
    <property type="project" value="TreeGrafter"/>
</dbReference>
<dbReference type="OrthoDB" id="6513042at2759"/>
<name>A0A0D7BLG6_9AGAR</name>
<evidence type="ECO:0000313" key="3">
    <source>
        <dbReference type="EMBL" id="KIY70984.1"/>
    </source>
</evidence>
<reference evidence="3 4" key="1">
    <citation type="journal article" date="2015" name="Fungal Genet. Biol.">
        <title>Evolution of novel wood decay mechanisms in Agaricales revealed by the genome sequences of Fistulina hepatica and Cylindrobasidium torrendii.</title>
        <authorList>
            <person name="Floudas D."/>
            <person name="Held B.W."/>
            <person name="Riley R."/>
            <person name="Nagy L.G."/>
            <person name="Koehler G."/>
            <person name="Ransdell A.S."/>
            <person name="Younus H."/>
            <person name="Chow J."/>
            <person name="Chiniquy J."/>
            <person name="Lipzen A."/>
            <person name="Tritt A."/>
            <person name="Sun H."/>
            <person name="Haridas S."/>
            <person name="LaButti K."/>
            <person name="Ohm R.A."/>
            <person name="Kues U."/>
            <person name="Blanchette R.A."/>
            <person name="Grigoriev I.V."/>
            <person name="Minto R.E."/>
            <person name="Hibbett D.S."/>
        </authorList>
    </citation>
    <scope>NUCLEOTIDE SEQUENCE [LARGE SCALE GENOMIC DNA]</scope>
    <source>
        <strain evidence="3 4">FP15055 ss-10</strain>
    </source>
</reference>
<keyword evidence="1" id="KW-0808">Transferase</keyword>
<dbReference type="Pfam" id="PF05183">
    <property type="entry name" value="RdRP"/>
    <property type="match status" value="1"/>
</dbReference>
<dbReference type="GO" id="GO:0003968">
    <property type="term" value="F:RNA-directed RNA polymerase activity"/>
    <property type="evidence" value="ECO:0007669"/>
    <property type="project" value="UniProtKB-KW"/>
</dbReference>
<dbReference type="EMBL" id="KN880460">
    <property type="protein sequence ID" value="KIY70984.1"/>
    <property type="molecule type" value="Genomic_DNA"/>
</dbReference>
<sequence>MAPPPRCLRDSVAKDDDTWHFTIPHELLSSNQPGHGKMVQFKTVESGAKIMFQMAKFSNNRVIQNDDINEFVLVSFSLPGRQAEWTLKDGGEYIARFLERGLFINDVQYRFYHHSASQLKERRCFLRRANTDAELDERIYQLGDFGKIMNPAKRAKRIGLLYSESQVDYILNPILKEDIHDLQYGDEVFSDGCGLMSRKLAIEVSKKKKIIFRGKRYTPSVFQIRYLGYKGVLMLHPPMDRANELSRKKLQSLREKQAASSGLTPEEETFLSAPPPPVWAQFRRSMKKFTTDKTPTFSVVGYSKPYAFGRLNNEIIVLLSSLGITAENLLLRQQEYFDWIVHASQQPEDAIDLLSAVGEYDAAERVLLDGLDAVLPVIRKCQRKEVGDFKREDGKERSRTIIKRSRKIYGVCDPFKVLKEGEVHVRITEGRGGVSTVRGCDVLVVRNPCLNPGDCLKLRAVECPALAHLVDCVVFASVARPGHHSAPSMSSGGDLDGDEYFVCWDPLLVPSVRHEAYDYPPNKERLFTSLTRQDLARHFANYNNASLGRVSNLHNRWATASPKGARCSECQELSALHSQCVDGARIKIPDRLVSPPGRPEGSEPWIIDQLKDNASRFAEKFLSESVKTQGVADSADNESHATQIILGLLQSRPVGLALSEYELFTMACRIARRQGLDPHIFFQYIDCGALTTSQKYALIAAIPTLSHEEYARLWNSFWRSDLIGPQQLYSRNIAQSFRIQRLYSSNIHGTEQFFSYLSTAFQDFTRKVLLIKTDAHFALAIFMRGQIAWDDDVDVDENLVVCSFLPHSTSEFSSYKQSPKGFRLHCGPGRLQLYDRHIANSFIYIGIQPRASGAEVVTSVALQKISKQVQLNIGRVNKKPLTEIELHVVSNRDTISHQLFDLWFEHVPTEERIRRFDRDPRPYRRFSLNDIDWNEGPPPTDSDFSTNPTSLKIGSRQCDLLSTIEPRIKSSGYLSSSYHDHSHYSALQSQKCSHFTLLWFITCSRHSQRSMDPSPNR</sequence>
<evidence type="ECO:0000259" key="2">
    <source>
        <dbReference type="Pfam" id="PF05183"/>
    </source>
</evidence>